<proteinExistence type="predicted"/>
<dbReference type="KEGG" id="dla:I6G47_08910"/>
<keyword evidence="2" id="KW-1185">Reference proteome</keyword>
<evidence type="ECO:0000313" key="2">
    <source>
        <dbReference type="Proteomes" id="UP000595064"/>
    </source>
</evidence>
<accession>A0A7T3DHN8</accession>
<sequence>MAQDKLYIGKPLSRFSGAIQSQSCPYMPSHPAVFIASPMGSEPGSVALNAAGLTRLHAQPDLLQLLQPWGEGSDTCLLEQPAQYLHGQEPDLSPFQFPPEQALAFNEVDLGFHLFWGCNGRNAPIYW</sequence>
<gene>
    <name evidence="1" type="ORF">I6G47_08910</name>
</gene>
<evidence type="ECO:0000313" key="1">
    <source>
        <dbReference type="EMBL" id="QPS84784.1"/>
    </source>
</evidence>
<dbReference type="AlphaFoldDB" id="A0A7T3DHN8"/>
<dbReference type="EMBL" id="CP065748">
    <property type="protein sequence ID" value="QPS84784.1"/>
    <property type="molecule type" value="Genomic_DNA"/>
</dbReference>
<name>A0A7T3DHN8_9BURK</name>
<reference evidence="1 2" key="1">
    <citation type="submission" date="2020-12" db="EMBL/GenBank/DDBJ databases">
        <title>FDA dAtabase for Regulatory Grade micrObial Sequences (FDA-ARGOS): Supporting development and validation of Infectious Disease Dx tests.</title>
        <authorList>
            <person name="Sproer C."/>
            <person name="Gronow S."/>
            <person name="Severitt S."/>
            <person name="Schroder I."/>
            <person name="Tallon L."/>
            <person name="Sadzewicz L."/>
            <person name="Zhao X."/>
            <person name="Boylan J."/>
            <person name="Ott S."/>
            <person name="Bowen H."/>
            <person name="Vavikolanu K."/>
            <person name="Mehta A."/>
            <person name="Aluvathingal J."/>
            <person name="Nadendla S."/>
            <person name="Lowell S."/>
            <person name="Myers T."/>
            <person name="Yan Y."/>
            <person name="Sichtig H."/>
        </authorList>
    </citation>
    <scope>NUCLEOTIDE SEQUENCE [LARGE SCALE GENOMIC DNA]</scope>
    <source>
        <strain evidence="1 2">FDAARGOS_890</strain>
    </source>
</reference>
<dbReference type="RefSeq" id="WP_198129430.1">
    <property type="nucleotide sequence ID" value="NZ_CP065748.1"/>
</dbReference>
<protein>
    <submittedName>
        <fullName evidence="1">Uncharacterized protein</fullName>
    </submittedName>
</protein>
<dbReference type="Proteomes" id="UP000595064">
    <property type="component" value="Chromosome"/>
</dbReference>
<organism evidence="1 2">
    <name type="scientific">Delftia lacustris</name>
    <dbReference type="NCBI Taxonomy" id="558537"/>
    <lineage>
        <taxon>Bacteria</taxon>
        <taxon>Pseudomonadati</taxon>
        <taxon>Pseudomonadota</taxon>
        <taxon>Betaproteobacteria</taxon>
        <taxon>Burkholderiales</taxon>
        <taxon>Comamonadaceae</taxon>
        <taxon>Delftia</taxon>
    </lineage>
</organism>